<comment type="similarity">
    <text evidence="1">Belongs to the peptidase M20A family.</text>
</comment>
<feature type="binding site" evidence="7">
    <location>
        <position position="216"/>
    </location>
    <ligand>
        <name>Zn(2+)</name>
        <dbReference type="ChEBI" id="CHEBI:29105"/>
        <label>1</label>
    </ligand>
</feature>
<dbReference type="Gene3D" id="3.40.630.10">
    <property type="entry name" value="Zn peptidases"/>
    <property type="match status" value="1"/>
</dbReference>
<keyword evidence="9" id="KW-0121">Carboxypeptidase</keyword>
<feature type="active site" description="Proton acceptor" evidence="6">
    <location>
        <position position="250"/>
    </location>
</feature>
<accession>A0A8E2DPZ1</accession>
<evidence type="ECO:0000256" key="1">
    <source>
        <dbReference type="ARBA" id="ARBA00006247"/>
    </source>
</evidence>
<reference evidence="9 10" key="1">
    <citation type="submission" date="2016-07" db="EMBL/GenBank/DDBJ databases">
        <title>Draft genome of the white-rot fungus Obba rivulosa 3A-2.</title>
        <authorList>
            <consortium name="DOE Joint Genome Institute"/>
            <person name="Miettinen O."/>
            <person name="Riley R."/>
            <person name="Acob R."/>
            <person name="Barry K."/>
            <person name="Cullen D."/>
            <person name="De Vries R."/>
            <person name="Hainaut M."/>
            <person name="Hatakka A."/>
            <person name="Henrissat B."/>
            <person name="Hilden K."/>
            <person name="Kuo R."/>
            <person name="Labutti K."/>
            <person name="Lipzen A."/>
            <person name="Makela M.R."/>
            <person name="Sandor L."/>
            <person name="Spatafora J.W."/>
            <person name="Grigoriev I.V."/>
            <person name="Hibbett D.S."/>
        </authorList>
    </citation>
    <scope>NUCLEOTIDE SEQUENCE [LARGE SCALE GENOMIC DNA]</scope>
    <source>
        <strain evidence="9 10">3A-2</strain>
    </source>
</reference>
<dbReference type="Proteomes" id="UP000250043">
    <property type="component" value="Unassembled WGS sequence"/>
</dbReference>
<evidence type="ECO:0000256" key="7">
    <source>
        <dbReference type="PIRSR" id="PIRSR037217-2"/>
    </source>
</evidence>
<dbReference type="GO" id="GO:0000328">
    <property type="term" value="C:fungal-type vacuole lumen"/>
    <property type="evidence" value="ECO:0007669"/>
    <property type="project" value="TreeGrafter"/>
</dbReference>
<dbReference type="InterPro" id="IPR002933">
    <property type="entry name" value="Peptidase_M20"/>
</dbReference>
<dbReference type="AlphaFoldDB" id="A0A8E2DPZ1"/>
<dbReference type="GO" id="GO:0051603">
    <property type="term" value="P:proteolysis involved in protein catabolic process"/>
    <property type="evidence" value="ECO:0007669"/>
    <property type="project" value="TreeGrafter"/>
</dbReference>
<keyword evidence="2" id="KW-0645">Protease</keyword>
<evidence type="ECO:0000259" key="8">
    <source>
        <dbReference type="Pfam" id="PF07687"/>
    </source>
</evidence>
<name>A0A8E2DPZ1_9APHY</name>
<dbReference type="PROSITE" id="PS00759">
    <property type="entry name" value="ARGE_DAPE_CPG2_2"/>
    <property type="match status" value="1"/>
</dbReference>
<evidence type="ECO:0000256" key="6">
    <source>
        <dbReference type="PIRSR" id="PIRSR037217-1"/>
    </source>
</evidence>
<keyword evidence="4" id="KW-0378">Hydrolase</keyword>
<keyword evidence="3 7" id="KW-0479">Metal-binding</keyword>
<feature type="active site" evidence="6">
    <location>
        <position position="183"/>
    </location>
</feature>
<protein>
    <submittedName>
        <fullName evidence="9">Carboxypeptidase S</fullName>
    </submittedName>
</protein>
<feature type="binding site" evidence="7">
    <location>
        <position position="181"/>
    </location>
    <ligand>
        <name>Zn(2+)</name>
        <dbReference type="ChEBI" id="CHEBI:29105"/>
        <label>2</label>
    </ligand>
</feature>
<dbReference type="SUPFAM" id="SSF53187">
    <property type="entry name" value="Zn-dependent exopeptidases"/>
    <property type="match status" value="1"/>
</dbReference>
<dbReference type="Gene3D" id="3.30.70.360">
    <property type="match status" value="1"/>
</dbReference>
<dbReference type="PROSITE" id="PS00758">
    <property type="entry name" value="ARGE_DAPE_CPG2_1"/>
    <property type="match status" value="1"/>
</dbReference>
<dbReference type="InterPro" id="IPR017141">
    <property type="entry name" value="Pept_M20_carboxypep"/>
</dbReference>
<feature type="binding site" evidence="7">
    <location>
        <position position="562"/>
    </location>
    <ligand>
        <name>Zn(2+)</name>
        <dbReference type="ChEBI" id="CHEBI:29105"/>
        <label>1</label>
    </ligand>
</feature>
<evidence type="ECO:0000256" key="3">
    <source>
        <dbReference type="ARBA" id="ARBA00022723"/>
    </source>
</evidence>
<keyword evidence="10" id="KW-1185">Reference proteome</keyword>
<dbReference type="GO" id="GO:0004181">
    <property type="term" value="F:metallocarboxypeptidase activity"/>
    <property type="evidence" value="ECO:0007669"/>
    <property type="project" value="InterPro"/>
</dbReference>
<dbReference type="InterPro" id="IPR047177">
    <property type="entry name" value="Pept_M20A"/>
</dbReference>
<dbReference type="Pfam" id="PF07687">
    <property type="entry name" value="M20_dimer"/>
    <property type="match status" value="1"/>
</dbReference>
<proteinExistence type="inferred from homology"/>
<feature type="binding site" evidence="7">
    <location>
        <position position="251"/>
    </location>
    <ligand>
        <name>Zn(2+)</name>
        <dbReference type="ChEBI" id="CHEBI:29105"/>
        <label>1</label>
    </ligand>
</feature>
<dbReference type="SUPFAM" id="SSF55031">
    <property type="entry name" value="Bacterial exopeptidase dimerisation domain"/>
    <property type="match status" value="1"/>
</dbReference>
<keyword evidence="5 7" id="KW-0862">Zinc</keyword>
<evidence type="ECO:0000256" key="4">
    <source>
        <dbReference type="ARBA" id="ARBA00022801"/>
    </source>
</evidence>
<evidence type="ECO:0000256" key="5">
    <source>
        <dbReference type="ARBA" id="ARBA00022833"/>
    </source>
</evidence>
<feature type="domain" description="Peptidase M20 dimerisation" evidence="8">
    <location>
        <begin position="297"/>
        <end position="451"/>
    </location>
</feature>
<dbReference type="PANTHER" id="PTHR45962:SF1">
    <property type="entry name" value="N-FATTY-ACYL-AMINO ACID SYNTHASE_HYDROLASE PM20D1"/>
    <property type="match status" value="1"/>
</dbReference>
<dbReference type="Pfam" id="PF01546">
    <property type="entry name" value="Peptidase_M20"/>
    <property type="match status" value="1"/>
</dbReference>
<dbReference type="PIRSF" id="PIRSF037217">
    <property type="entry name" value="Carboxypeptidase_S"/>
    <property type="match status" value="1"/>
</dbReference>
<dbReference type="OrthoDB" id="3064516at2759"/>
<dbReference type="PANTHER" id="PTHR45962">
    <property type="entry name" value="N-FATTY-ACYL-AMINO ACID SYNTHASE/HYDROLASE PM20D1"/>
    <property type="match status" value="1"/>
</dbReference>
<evidence type="ECO:0000256" key="2">
    <source>
        <dbReference type="ARBA" id="ARBA00022670"/>
    </source>
</evidence>
<sequence>MSSTTEKGSVLPINAPLAHSVQPGPFTRLGLYIRLAVVVLGLTACLHSLDLLPTENIPGLSASPGDAEVADLCPQASPLIPQKNGELWEELGDKYGSDAFLARAVDWLSGAVKVPTPSFDKMGPVGDDPRWEVFAPFHEYLLSAYPLIHSTLELTKVNTYGLVYLWKGSDESLKPLLLTAHQDVVPVNPDTVDDWTHPPFSGYFDGESIWGRGSSDDKSGLIGVMSTVENLLENGFKPTRSVVLAFGFDEETSGLHGAAAIADYLLETYGENGFALLVDEGGGFGNQFGGVFANLAIAEKGYIDVRVEVTSPGGHSSVPPPHTTIGILASLLVHFEENPYEVKLARGTPMYLKAQCLAAHAPVLPKDIRKAIKKASKSDRALREAGDALFELDGDFRAFTGTTQAIDLINGGVKTNALPEQAWAVVNHRIATDSSVDEVKKHDTALLKSLAGDFNLSITAFGDELSQDAPAYGTLTLSDAWGTALEPAPDTPVDAAPYTLLSGTIKAAYNSHRSLNGDNIIVSPGIMSGNTDTRYYWKLTEHIFRYNHHNSHNESSLAGGVHTVNEHLPADAFIEMIRFFTALILNADETEL</sequence>
<evidence type="ECO:0000313" key="9">
    <source>
        <dbReference type="EMBL" id="OCH93649.1"/>
    </source>
</evidence>
<dbReference type="InterPro" id="IPR036264">
    <property type="entry name" value="Bact_exopeptidase_dim_dom"/>
</dbReference>
<dbReference type="InterPro" id="IPR001261">
    <property type="entry name" value="ArgE/DapE_CS"/>
</dbReference>
<dbReference type="Gene3D" id="1.10.150.900">
    <property type="match status" value="1"/>
</dbReference>
<dbReference type="FunFam" id="3.40.630.10:FF:000027">
    <property type="entry name" value="N-fatty-acyl-amino acid synthase/hydrolase PM20D1"/>
    <property type="match status" value="1"/>
</dbReference>
<feature type="binding site" evidence="7">
    <location>
        <position position="279"/>
    </location>
    <ligand>
        <name>Zn(2+)</name>
        <dbReference type="ChEBI" id="CHEBI:29105"/>
        <label>2</label>
    </ligand>
</feature>
<feature type="binding site" evidence="7">
    <location>
        <position position="216"/>
    </location>
    <ligand>
        <name>Zn(2+)</name>
        <dbReference type="ChEBI" id="CHEBI:29105"/>
        <label>2</label>
    </ligand>
</feature>
<organism evidence="9 10">
    <name type="scientific">Obba rivulosa</name>
    <dbReference type="NCBI Taxonomy" id="1052685"/>
    <lineage>
        <taxon>Eukaryota</taxon>
        <taxon>Fungi</taxon>
        <taxon>Dikarya</taxon>
        <taxon>Basidiomycota</taxon>
        <taxon>Agaricomycotina</taxon>
        <taxon>Agaricomycetes</taxon>
        <taxon>Polyporales</taxon>
        <taxon>Gelatoporiaceae</taxon>
        <taxon>Obba</taxon>
    </lineage>
</organism>
<dbReference type="InterPro" id="IPR011650">
    <property type="entry name" value="Peptidase_M20_dimer"/>
</dbReference>
<dbReference type="EMBL" id="KV722352">
    <property type="protein sequence ID" value="OCH93649.1"/>
    <property type="molecule type" value="Genomic_DNA"/>
</dbReference>
<evidence type="ECO:0000313" key="10">
    <source>
        <dbReference type="Proteomes" id="UP000250043"/>
    </source>
</evidence>
<dbReference type="GO" id="GO:0046872">
    <property type="term" value="F:metal ion binding"/>
    <property type="evidence" value="ECO:0007669"/>
    <property type="project" value="UniProtKB-KW"/>
</dbReference>
<dbReference type="CDD" id="cd05674">
    <property type="entry name" value="M20_yscS"/>
    <property type="match status" value="1"/>
</dbReference>
<gene>
    <name evidence="9" type="ORF">OBBRIDRAFT_790005</name>
</gene>